<dbReference type="InterPro" id="IPR013656">
    <property type="entry name" value="PAS_4"/>
</dbReference>
<organism evidence="2 3">
    <name type="scientific">Marinobacterium aestuariivivens</name>
    <dbReference type="NCBI Taxonomy" id="1698799"/>
    <lineage>
        <taxon>Bacteria</taxon>
        <taxon>Pseudomonadati</taxon>
        <taxon>Pseudomonadota</taxon>
        <taxon>Gammaproteobacteria</taxon>
        <taxon>Oceanospirillales</taxon>
        <taxon>Oceanospirillaceae</taxon>
        <taxon>Marinobacterium</taxon>
    </lineage>
</organism>
<dbReference type="InterPro" id="IPR035965">
    <property type="entry name" value="PAS-like_dom_sf"/>
</dbReference>
<feature type="domain" description="PAS fold-4" evidence="1">
    <location>
        <begin position="2"/>
        <end position="93"/>
    </location>
</feature>
<dbReference type="RefSeq" id="WP_379913110.1">
    <property type="nucleotide sequence ID" value="NZ_JBHSWE010000001.1"/>
</dbReference>
<evidence type="ECO:0000259" key="1">
    <source>
        <dbReference type="Pfam" id="PF08448"/>
    </source>
</evidence>
<proteinExistence type="predicted"/>
<reference evidence="3" key="1">
    <citation type="journal article" date="2019" name="Int. J. Syst. Evol. Microbiol.">
        <title>The Global Catalogue of Microorganisms (GCM) 10K type strain sequencing project: providing services to taxonomists for standard genome sequencing and annotation.</title>
        <authorList>
            <consortium name="The Broad Institute Genomics Platform"/>
            <consortium name="The Broad Institute Genome Sequencing Center for Infectious Disease"/>
            <person name="Wu L."/>
            <person name="Ma J."/>
        </authorList>
    </citation>
    <scope>NUCLEOTIDE SEQUENCE [LARGE SCALE GENOMIC DNA]</scope>
    <source>
        <strain evidence="3">NBRC 111756</strain>
    </source>
</reference>
<comment type="caution">
    <text evidence="2">The sequence shown here is derived from an EMBL/GenBank/DDBJ whole genome shotgun (WGS) entry which is preliminary data.</text>
</comment>
<gene>
    <name evidence="2" type="ORF">ACFQDL_15700</name>
</gene>
<sequence length="117" mass="12996">MPLLLCDRHQRLLLFNDAAEQLFADAPALGLGRRLSELLPMSSLREALTQLPRDGSARQLLLPWHGRWLHCDLRRVGASLGEALIALEDRTAAEDADRRWYGPWPISCPDCAGTAPA</sequence>
<protein>
    <submittedName>
        <fullName evidence="2">PAS domain-containing protein</fullName>
    </submittedName>
</protein>
<dbReference type="Proteomes" id="UP001596422">
    <property type="component" value="Unassembled WGS sequence"/>
</dbReference>
<accession>A0ABW2A1M2</accession>
<evidence type="ECO:0000313" key="2">
    <source>
        <dbReference type="EMBL" id="MFC6671356.1"/>
    </source>
</evidence>
<dbReference type="SUPFAM" id="SSF55785">
    <property type="entry name" value="PYP-like sensor domain (PAS domain)"/>
    <property type="match status" value="1"/>
</dbReference>
<dbReference type="InterPro" id="IPR000014">
    <property type="entry name" value="PAS"/>
</dbReference>
<name>A0ABW2A1M2_9GAMM</name>
<dbReference type="CDD" id="cd00130">
    <property type="entry name" value="PAS"/>
    <property type="match status" value="1"/>
</dbReference>
<dbReference type="Pfam" id="PF08448">
    <property type="entry name" value="PAS_4"/>
    <property type="match status" value="1"/>
</dbReference>
<keyword evidence="3" id="KW-1185">Reference proteome</keyword>
<dbReference type="EMBL" id="JBHSWE010000001">
    <property type="protein sequence ID" value="MFC6671356.1"/>
    <property type="molecule type" value="Genomic_DNA"/>
</dbReference>
<evidence type="ECO:0000313" key="3">
    <source>
        <dbReference type="Proteomes" id="UP001596422"/>
    </source>
</evidence>